<sequence>MMQENESLDHGASDDFDSAKRDILFQSLLKLFRQDMAHVAEWRKNAREDYAFYNGEQWEAQDKAALFEQKRPVMTFNRIAPLVNAVIGSERNNKREVQFIPREIGDARANEILTGAAEWFRDQAEAEYEDSEAFTDTVICGMGWTDTRLDFDDDEAGKPVVCRLDPLKMVWDASAVKANLVDAERLWYIDEKPLAEARRMFPDIDPSLLDARWAKNGVFDSGAPLSHVNSDTFYGDDQTGASERQGLGLSSASSSLVTLVECRWFEREAFYKVFDPLTGETQDYSLRDYEEKKKISPEIQSVRLTRKIVKRAFLGEVLLAEPDQPMVPNGQLGWECITGYFDKMKKHYYGIVRPTKDPQRWANKFFSQVMYLLNSQSKGGILAERGAFDDDRQAEESWARADAITWTKQNALTGQNARIQPKPVAQFPVGFFQLFNEAKEAISDVTGLSSEFIGTREVNQPGVLESQRRQSSLNLLASLFDALRRYRKRQGQIMLYLIQNYLSDGRLIRIVGDDNKKYVPLTHEAVANRQYDIIVDDAPTSPNEKERTFAIIQQMLPMLKDYLTPEIGLEILRYSPLPASLVEKWTAKAQEAAQQKAEQEMAREQMAREQMAREQMTSQEAAMGRNALPEQSTGQQAEQLKLQALANELDMKAKARELDLNAKAADLFLKNQKARLETETAKNRALIEQLKIEQSQTGNSNS</sequence>
<organism evidence="2 3">
    <name type="scientific">Bartonella apihabitans</name>
    <dbReference type="NCBI Taxonomy" id="2750929"/>
    <lineage>
        <taxon>Bacteria</taxon>
        <taxon>Pseudomonadati</taxon>
        <taxon>Pseudomonadota</taxon>
        <taxon>Alphaproteobacteria</taxon>
        <taxon>Hyphomicrobiales</taxon>
        <taxon>Bartonellaceae</taxon>
        <taxon>Bartonella</taxon>
    </lineage>
</organism>
<name>A0A1U9MD56_9HYPH</name>
<protein>
    <submittedName>
        <fullName evidence="2">Phage P22-like portal protein</fullName>
    </submittedName>
</protein>
<keyword evidence="3" id="KW-1185">Reference proteome</keyword>
<proteinExistence type="predicted"/>
<dbReference type="InterPro" id="IPR032427">
    <property type="entry name" value="P22_portal"/>
</dbReference>
<feature type="region of interest" description="Disordered" evidence="1">
    <location>
        <begin position="593"/>
        <end position="636"/>
    </location>
</feature>
<reference evidence="2 3" key="1">
    <citation type="submission" date="2016-11" db="EMBL/GenBank/DDBJ databases">
        <title>Comparative genomics of Bartonella apis.</title>
        <authorList>
            <person name="Engel P."/>
        </authorList>
    </citation>
    <scope>NUCLEOTIDE SEQUENCE [LARGE SCALE GENOMIC DNA]</scope>
    <source>
        <strain evidence="2 3">BBC0178</strain>
    </source>
</reference>
<feature type="compositionally biased region" description="Basic and acidic residues" evidence="1">
    <location>
        <begin position="597"/>
        <end position="612"/>
    </location>
</feature>
<dbReference type="Pfam" id="PF16510">
    <property type="entry name" value="P22_portal"/>
    <property type="match status" value="1"/>
</dbReference>
<dbReference type="EMBL" id="CP015820">
    <property type="protein sequence ID" value="AQT43224.1"/>
    <property type="molecule type" value="Genomic_DNA"/>
</dbReference>
<evidence type="ECO:0000256" key="1">
    <source>
        <dbReference type="SAM" id="MobiDB-lite"/>
    </source>
</evidence>
<accession>A0A1U9MD56</accession>
<dbReference type="KEGG" id="bapa:BBC0178_017720"/>
<gene>
    <name evidence="2" type="ORF">BBC0178_017720</name>
</gene>
<dbReference type="Proteomes" id="UP000189660">
    <property type="component" value="Chromosome"/>
</dbReference>
<evidence type="ECO:0000313" key="2">
    <source>
        <dbReference type="EMBL" id="AQT43224.1"/>
    </source>
</evidence>
<dbReference type="OrthoDB" id="8263171at2"/>
<dbReference type="AlphaFoldDB" id="A0A1U9MD56"/>
<evidence type="ECO:0000313" key="3">
    <source>
        <dbReference type="Proteomes" id="UP000189660"/>
    </source>
</evidence>
<dbReference type="RefSeq" id="WP_149867519.1">
    <property type="nucleotide sequence ID" value="NZ_CP015820.1"/>
</dbReference>